<evidence type="ECO:0000256" key="1">
    <source>
        <dbReference type="ARBA" id="ARBA00001947"/>
    </source>
</evidence>
<evidence type="ECO:0000256" key="14">
    <source>
        <dbReference type="ARBA" id="ARBA00023160"/>
    </source>
</evidence>
<dbReference type="GO" id="GO:0006633">
    <property type="term" value="P:fatty acid biosynthetic process"/>
    <property type="evidence" value="ECO:0007669"/>
    <property type="project" value="UniProtKB-KW"/>
</dbReference>
<feature type="compositionally biased region" description="Basic residues" evidence="15">
    <location>
        <begin position="223"/>
        <end position="244"/>
    </location>
</feature>
<dbReference type="GO" id="GO:0080132">
    <property type="term" value="F:fatty acid 2-hydroxylase activity"/>
    <property type="evidence" value="ECO:0007669"/>
    <property type="project" value="InterPro"/>
</dbReference>
<keyword evidence="8" id="KW-0276">Fatty acid metabolism</keyword>
<comment type="similarity">
    <text evidence="3">Belongs to the sterol desaturase family.</text>
</comment>
<keyword evidence="10 16" id="KW-1133">Transmembrane helix</keyword>
<evidence type="ECO:0000313" key="18">
    <source>
        <dbReference type="EMBL" id="OEL16258.1"/>
    </source>
</evidence>
<keyword evidence="9" id="KW-0862">Zinc</keyword>
<feature type="compositionally biased region" description="Basic residues" evidence="15">
    <location>
        <begin position="49"/>
        <end position="62"/>
    </location>
</feature>
<dbReference type="OrthoDB" id="260519at2759"/>
<reference evidence="18 19" key="1">
    <citation type="submission" date="2016-09" db="EMBL/GenBank/DDBJ databases">
        <title>The draft genome of Dichanthelium oligosanthes: A C3 panicoid grass species.</title>
        <authorList>
            <person name="Studer A.J."/>
            <person name="Schnable J.C."/>
            <person name="Brutnell T.P."/>
        </authorList>
    </citation>
    <scope>NUCLEOTIDE SEQUENCE [LARGE SCALE GENOMIC DNA]</scope>
    <source>
        <strain evidence="19">cv. Kellogg 1175</strain>
        <tissue evidence="18">Leaf</tissue>
    </source>
</reference>
<name>A0A1E5UTX0_9POAL</name>
<dbReference type="STRING" id="888268.A0A1E5UTX0"/>
<dbReference type="GO" id="GO:0005506">
    <property type="term" value="F:iron ion binding"/>
    <property type="evidence" value="ECO:0007669"/>
    <property type="project" value="InterPro"/>
</dbReference>
<evidence type="ECO:0000256" key="2">
    <source>
        <dbReference type="ARBA" id="ARBA00004477"/>
    </source>
</evidence>
<dbReference type="InterPro" id="IPR014430">
    <property type="entry name" value="Scs7"/>
</dbReference>
<dbReference type="PANTHER" id="PTHR12863">
    <property type="entry name" value="FATTY ACID HYDROXYLASE"/>
    <property type="match status" value="1"/>
</dbReference>
<evidence type="ECO:0000256" key="7">
    <source>
        <dbReference type="ARBA" id="ARBA00022824"/>
    </source>
</evidence>
<evidence type="ECO:0000256" key="8">
    <source>
        <dbReference type="ARBA" id="ARBA00022832"/>
    </source>
</evidence>
<evidence type="ECO:0000256" key="11">
    <source>
        <dbReference type="ARBA" id="ARBA00023002"/>
    </source>
</evidence>
<feature type="region of interest" description="Disordered" evidence="15">
    <location>
        <begin position="1"/>
        <end position="91"/>
    </location>
</feature>
<accession>A0A1E5UTX0</accession>
<feature type="domain" description="Fatty acid hydroxylase" evidence="17">
    <location>
        <begin position="418"/>
        <end position="557"/>
    </location>
</feature>
<comment type="caution">
    <text evidence="18">The sequence shown here is derived from an EMBL/GenBank/DDBJ whole genome shotgun (WGS) entry which is preliminary data.</text>
</comment>
<organism evidence="18 19">
    <name type="scientific">Dichanthelium oligosanthes</name>
    <dbReference type="NCBI Taxonomy" id="888268"/>
    <lineage>
        <taxon>Eukaryota</taxon>
        <taxon>Viridiplantae</taxon>
        <taxon>Streptophyta</taxon>
        <taxon>Embryophyta</taxon>
        <taxon>Tracheophyta</taxon>
        <taxon>Spermatophyta</taxon>
        <taxon>Magnoliopsida</taxon>
        <taxon>Liliopsida</taxon>
        <taxon>Poales</taxon>
        <taxon>Poaceae</taxon>
        <taxon>PACMAD clade</taxon>
        <taxon>Panicoideae</taxon>
        <taxon>Panicodae</taxon>
        <taxon>Paniceae</taxon>
        <taxon>Dichantheliinae</taxon>
        <taxon>Dichanthelium</taxon>
    </lineage>
</organism>
<dbReference type="GO" id="GO:0005789">
    <property type="term" value="C:endoplasmic reticulum membrane"/>
    <property type="evidence" value="ECO:0007669"/>
    <property type="project" value="UniProtKB-SubCell"/>
</dbReference>
<dbReference type="EMBL" id="LWDX02063544">
    <property type="protein sequence ID" value="OEL16258.1"/>
    <property type="molecule type" value="Genomic_DNA"/>
</dbReference>
<feature type="transmembrane region" description="Helical" evidence="16">
    <location>
        <begin position="414"/>
        <end position="432"/>
    </location>
</feature>
<dbReference type="Pfam" id="PF04116">
    <property type="entry name" value="FA_hydroxylase"/>
    <property type="match status" value="1"/>
</dbReference>
<evidence type="ECO:0000256" key="9">
    <source>
        <dbReference type="ARBA" id="ARBA00022833"/>
    </source>
</evidence>
<evidence type="ECO:0000256" key="10">
    <source>
        <dbReference type="ARBA" id="ARBA00022989"/>
    </source>
</evidence>
<evidence type="ECO:0000313" key="19">
    <source>
        <dbReference type="Proteomes" id="UP000095767"/>
    </source>
</evidence>
<protein>
    <submittedName>
        <fullName evidence="18">Dihydroceramide fatty acyl 2-hydroxylase FAH1</fullName>
    </submittedName>
</protein>
<evidence type="ECO:0000256" key="15">
    <source>
        <dbReference type="SAM" id="MobiDB-lite"/>
    </source>
</evidence>
<evidence type="ECO:0000256" key="4">
    <source>
        <dbReference type="ARBA" id="ARBA00022516"/>
    </source>
</evidence>
<feature type="compositionally biased region" description="Pro residues" evidence="15">
    <location>
        <begin position="271"/>
        <end position="282"/>
    </location>
</feature>
<keyword evidence="11" id="KW-0560">Oxidoreductase</keyword>
<dbReference type="InterPro" id="IPR006694">
    <property type="entry name" value="Fatty_acid_hydroxylase"/>
</dbReference>
<feature type="region of interest" description="Disordered" evidence="15">
    <location>
        <begin position="146"/>
        <end position="289"/>
    </location>
</feature>
<proteinExistence type="inferred from homology"/>
<feature type="transmembrane region" description="Helical" evidence="16">
    <location>
        <begin position="467"/>
        <end position="485"/>
    </location>
</feature>
<evidence type="ECO:0000256" key="16">
    <source>
        <dbReference type="SAM" id="Phobius"/>
    </source>
</evidence>
<evidence type="ECO:0000256" key="12">
    <source>
        <dbReference type="ARBA" id="ARBA00023098"/>
    </source>
</evidence>
<dbReference type="PANTHER" id="PTHR12863:SF1">
    <property type="entry name" value="FATTY ACID 2-HYDROXYLASE"/>
    <property type="match status" value="1"/>
</dbReference>
<sequence>MPTTSPLKRPTAGGRLRRLLASLRPPSPAGPLPVQTGFPTSLADLVVKNHGRLKKPRRRHRATPAPPAEPGPQQRRELSAPYGQDAAVPAPAPACPKGAGFSIRPELLAVGGVLALALLVIWSKRLVAAATLASVALFWIESARSPASRLRPRPETTDEERKDSLGRGLVSPIREAESSLAETPRPSCAASDAGSEASSPLCGWAAETTDLGGNDSGSTSPNNKRKEKRRSLRKLLAKKLQNGKRPKEDKDSRHGGENGHPGAGEVSAAKPEPPAETEPPAPEVVTDARRHRRRGGALPLAAFVPVILVGLVAGKLPAVVLTVLCAVFFTSVERAPDVSLAQASGHGRSDPRHHCSKKMVAAAFTVDLDKPLVFQVGHLEEQYQEWVHQPIVSKEGPRFFENDVLEMGRTITEVAMMVVFGIFLWTLIEYVLHRFLFHIKTKSYWGNTAHYLLHGCHHKHPMDGLRLVFPPAAAAILCFPFWNLIKLFSTPSTTPGVFGGGLLGYVLYDCTHYYLHHGQPSSDPAKHLKKYHLNHHFRIQTKGFGITSTLWDHVFGTLPSTKTVDKST</sequence>
<feature type="transmembrane region" description="Helical" evidence="16">
    <location>
        <begin position="300"/>
        <end position="329"/>
    </location>
</feature>
<keyword evidence="7" id="KW-0256">Endoplasmic reticulum</keyword>
<gene>
    <name evidence="18" type="ORF">BAE44_0022724</name>
</gene>
<dbReference type="Proteomes" id="UP000095767">
    <property type="component" value="Unassembled WGS sequence"/>
</dbReference>
<evidence type="ECO:0000256" key="3">
    <source>
        <dbReference type="ARBA" id="ARBA00009324"/>
    </source>
</evidence>
<evidence type="ECO:0000256" key="13">
    <source>
        <dbReference type="ARBA" id="ARBA00023136"/>
    </source>
</evidence>
<evidence type="ECO:0000256" key="5">
    <source>
        <dbReference type="ARBA" id="ARBA00022692"/>
    </source>
</evidence>
<feature type="compositionally biased region" description="Basic and acidic residues" evidence="15">
    <location>
        <begin position="245"/>
        <end position="257"/>
    </location>
</feature>
<evidence type="ECO:0000256" key="6">
    <source>
        <dbReference type="ARBA" id="ARBA00022723"/>
    </source>
</evidence>
<comment type="subcellular location">
    <subcellularLocation>
        <location evidence="2">Endoplasmic reticulum membrane</location>
        <topology evidence="2">Multi-pass membrane protein</topology>
    </subcellularLocation>
</comment>
<comment type="cofactor">
    <cofactor evidence="1">
        <name>Zn(2+)</name>
        <dbReference type="ChEBI" id="CHEBI:29105"/>
    </cofactor>
</comment>
<keyword evidence="4" id="KW-0444">Lipid biosynthesis</keyword>
<keyword evidence="13 16" id="KW-0472">Membrane</keyword>
<feature type="compositionally biased region" description="Basic and acidic residues" evidence="15">
    <location>
        <begin position="152"/>
        <end position="165"/>
    </location>
</feature>
<keyword evidence="19" id="KW-1185">Reference proteome</keyword>
<dbReference type="AlphaFoldDB" id="A0A1E5UTX0"/>
<feature type="compositionally biased region" description="Low complexity" evidence="15">
    <location>
        <begin position="9"/>
        <end position="24"/>
    </location>
</feature>
<keyword evidence="6" id="KW-0479">Metal-binding</keyword>
<keyword evidence="12" id="KW-0443">Lipid metabolism</keyword>
<keyword evidence="14" id="KW-0275">Fatty acid biosynthesis</keyword>
<evidence type="ECO:0000259" key="17">
    <source>
        <dbReference type="Pfam" id="PF04116"/>
    </source>
</evidence>
<keyword evidence="5 16" id="KW-0812">Transmembrane</keyword>